<feature type="domain" description="HipA-like kinase" evidence="1">
    <location>
        <begin position="10"/>
        <end position="158"/>
    </location>
</feature>
<dbReference type="EMBL" id="AP019810">
    <property type="protein sequence ID" value="BBM14652.1"/>
    <property type="molecule type" value="Genomic_DNA"/>
</dbReference>
<evidence type="ECO:0000313" key="3">
    <source>
        <dbReference type="Proteomes" id="UP000509460"/>
    </source>
</evidence>
<gene>
    <name evidence="2" type="ORF">EM151A_1447</name>
</gene>
<dbReference type="RefSeq" id="WP_178946554.1">
    <property type="nucleotide sequence ID" value="NZ_AP019810.1"/>
</dbReference>
<protein>
    <recommendedName>
        <fullName evidence="1">HipA-like kinase domain-containing protein</fullName>
    </recommendedName>
</protein>
<dbReference type="Pfam" id="PF20613">
    <property type="entry name" value="HipA_2"/>
    <property type="match status" value="1"/>
</dbReference>
<proteinExistence type="predicted"/>
<dbReference type="InterPro" id="IPR046748">
    <property type="entry name" value="HipA_2"/>
</dbReference>
<accession>A0AAI8R982</accession>
<dbReference type="AlphaFoldDB" id="A0AAI8R982"/>
<reference evidence="2 3" key="1">
    <citation type="submission" date="2019-07" db="EMBL/GenBank/DDBJ databases">
        <title>antibiotic susceptibility of plant-derived lactic acid bacteria.</title>
        <authorList>
            <person name="Sugiyama M."/>
            <person name="Noda M."/>
        </authorList>
    </citation>
    <scope>NUCLEOTIDE SEQUENCE [LARGE SCALE GENOMIC DNA]</scope>
    <source>
        <strain evidence="2 3">15-1A</strain>
    </source>
</reference>
<evidence type="ECO:0000313" key="2">
    <source>
        <dbReference type="EMBL" id="BBM14652.1"/>
    </source>
</evidence>
<name>A0AAI8R982_ENTMU</name>
<organism evidence="2 3">
    <name type="scientific">Enterococcus mundtii</name>
    <dbReference type="NCBI Taxonomy" id="53346"/>
    <lineage>
        <taxon>Bacteria</taxon>
        <taxon>Bacillati</taxon>
        <taxon>Bacillota</taxon>
        <taxon>Bacilli</taxon>
        <taxon>Lactobacillales</taxon>
        <taxon>Enterococcaceae</taxon>
        <taxon>Enterococcus</taxon>
    </lineage>
</organism>
<sequence>MSTIRKVTNYLGRIPNGVTQPVRVQADDGKVYVMKYLHDFCSAKILYNELIAYRLGKLLEIPMPDCMVAELSEAVISKTPHLLETNALACTCFLSEYRAGTPKISPILARNTINGADISKILVFDQIILNNDRAKNDGNLYYDKKEKKVLAIDHSHIFINGEIWSANELRQLKGKSPMVVDNLLGRNYRAFSSQLTGYNCYNNTKDKVKNLNKTDVQSVFQDIPDDWGIKLEEIESSFELIWEQMKQIEGITIQLQNAYSKRKGG</sequence>
<evidence type="ECO:0000259" key="1">
    <source>
        <dbReference type="Pfam" id="PF20613"/>
    </source>
</evidence>
<dbReference type="Proteomes" id="UP000509460">
    <property type="component" value="Chromosome"/>
</dbReference>